<keyword evidence="4" id="KW-0443">Lipid metabolism</keyword>
<keyword evidence="10" id="KW-1185">Reference proteome</keyword>
<comment type="caution">
    <text evidence="9">The sequence shown here is derived from an EMBL/GenBank/DDBJ whole genome shotgun (WGS) entry which is preliminary data.</text>
</comment>
<dbReference type="InterPro" id="IPR042099">
    <property type="entry name" value="ANL_N_sf"/>
</dbReference>
<dbReference type="PROSITE" id="PS00455">
    <property type="entry name" value="AMP_BINDING"/>
    <property type="match status" value="1"/>
</dbReference>
<keyword evidence="2 9" id="KW-0436">Ligase</keyword>
<dbReference type="PANTHER" id="PTHR43272">
    <property type="entry name" value="LONG-CHAIN-FATTY-ACID--COA LIGASE"/>
    <property type="match status" value="1"/>
</dbReference>
<proteinExistence type="inferred from homology"/>
<keyword evidence="3" id="KW-0276">Fatty acid metabolism</keyword>
<dbReference type="InterPro" id="IPR000873">
    <property type="entry name" value="AMP-dep_synth/lig_dom"/>
</dbReference>
<protein>
    <recommendedName>
        <fullName evidence="6">Acyl-CoA synthetase</fullName>
    </recommendedName>
</protein>
<dbReference type="Gene3D" id="3.30.300.30">
    <property type="match status" value="1"/>
</dbReference>
<evidence type="ECO:0000256" key="2">
    <source>
        <dbReference type="ARBA" id="ARBA00022598"/>
    </source>
</evidence>
<accession>A0A7Y9USV1</accession>
<organism evidence="9 10">
    <name type="scientific">Nocardioides perillae</name>
    <dbReference type="NCBI Taxonomy" id="1119534"/>
    <lineage>
        <taxon>Bacteria</taxon>
        <taxon>Bacillati</taxon>
        <taxon>Actinomycetota</taxon>
        <taxon>Actinomycetes</taxon>
        <taxon>Propionibacteriales</taxon>
        <taxon>Nocardioidaceae</taxon>
        <taxon>Nocardioides</taxon>
    </lineage>
</organism>
<dbReference type="InterPro" id="IPR020845">
    <property type="entry name" value="AMP-binding_CS"/>
</dbReference>
<reference evidence="9 10" key="1">
    <citation type="submission" date="2020-07" db="EMBL/GenBank/DDBJ databases">
        <title>Sequencing the genomes of 1000 actinobacteria strains.</title>
        <authorList>
            <person name="Klenk H.-P."/>
        </authorList>
    </citation>
    <scope>NUCLEOTIDE SEQUENCE [LARGE SCALE GENOMIC DNA]</scope>
    <source>
        <strain evidence="9 10">DSM 24552</strain>
    </source>
</reference>
<dbReference type="InterPro" id="IPR045851">
    <property type="entry name" value="AMP-bd_C_sf"/>
</dbReference>
<dbReference type="Proteomes" id="UP000544110">
    <property type="component" value="Unassembled WGS sequence"/>
</dbReference>
<dbReference type="SUPFAM" id="SSF56801">
    <property type="entry name" value="Acetyl-CoA synthetase-like"/>
    <property type="match status" value="1"/>
</dbReference>
<dbReference type="RefSeq" id="WP_179518797.1">
    <property type="nucleotide sequence ID" value="NZ_JACCAC010000001.1"/>
</dbReference>
<evidence type="ECO:0000259" key="8">
    <source>
        <dbReference type="Pfam" id="PF00501"/>
    </source>
</evidence>
<dbReference type="AlphaFoldDB" id="A0A7Y9USV1"/>
<dbReference type="GO" id="GO:0004467">
    <property type="term" value="F:long-chain fatty acid-CoA ligase activity"/>
    <property type="evidence" value="ECO:0007669"/>
    <property type="project" value="UniProtKB-EC"/>
</dbReference>
<evidence type="ECO:0000256" key="3">
    <source>
        <dbReference type="ARBA" id="ARBA00022832"/>
    </source>
</evidence>
<gene>
    <name evidence="9" type="ORF">BJ989_002868</name>
</gene>
<dbReference type="Pfam" id="PF00501">
    <property type="entry name" value="AMP-binding"/>
    <property type="match status" value="1"/>
</dbReference>
<dbReference type="PANTHER" id="PTHR43272:SF32">
    <property type="entry name" value="AMP-DEPENDENT SYNTHETASE_LIGASE DOMAIN-CONTAINING PROTEIN"/>
    <property type="match status" value="1"/>
</dbReference>
<sequence length="626" mass="68493">MTATADRVRSGPTAPTTSTPATRIREQARTRGDAVALRDKHLGVWREWTWVDYWEHVQLAGHALLALGVTPGDRVAIHSENRPEWLITDMGALAVRAASVGVYPTNPAAEVAYLLQNSGATVLLAEDQEQVDKALEVLDQCPDLRTIVYVEPRGIRGRYDHEALMSWEEFLALGAAHRREHPGAVDELADAAEPDDLATLIYTSGTTGPPKGAMLTVRNVEFAIQVLVQEGAFTDPPPGPDDLSLSYLPLSHVAERIFTTWFNAAAGTQVNFAESIETVPQNLREVQPTILFGVPRIWEKLLASVDTRLSGATRLKRANARFWLKVAGGIGDTLVRTGGEHTAKTRLLYAVGWLFCYRALRERLGMRRVRYASSGAAPVAPEVLKYFMGLGVPMHEVYGMTENTAVATGNRPGRVRLGTVGEAHPGTEVRVDEQTGEILTRHPGVFAGYWRNPEATAAVLTADGWLHTGDVGEWVEGTHLKITDRMKDIIITAGGKNISPSMIENELKASPYVKEAIVVGDGKKFLTALIGIELDTVGEWAQRRQLGYSTYRDLTEKPEVQALVKSVVDDVNTRLASVEQVKAFRLLPKELDHEDGELTATQKVKRSAVTTAFADLVDGMYGRGAA</sequence>
<evidence type="ECO:0000313" key="10">
    <source>
        <dbReference type="Proteomes" id="UP000544110"/>
    </source>
</evidence>
<evidence type="ECO:0000256" key="6">
    <source>
        <dbReference type="ARBA" id="ARBA00032875"/>
    </source>
</evidence>
<comment type="similarity">
    <text evidence="1">Belongs to the ATP-dependent AMP-binding enzyme family.</text>
</comment>
<comment type="catalytic activity">
    <reaction evidence="5">
        <text>a long-chain fatty acid + ATP + CoA = a long-chain fatty acyl-CoA + AMP + diphosphate</text>
        <dbReference type="Rhea" id="RHEA:15421"/>
        <dbReference type="ChEBI" id="CHEBI:30616"/>
        <dbReference type="ChEBI" id="CHEBI:33019"/>
        <dbReference type="ChEBI" id="CHEBI:57287"/>
        <dbReference type="ChEBI" id="CHEBI:57560"/>
        <dbReference type="ChEBI" id="CHEBI:83139"/>
        <dbReference type="ChEBI" id="CHEBI:456215"/>
        <dbReference type="EC" id="6.2.1.3"/>
    </reaction>
    <physiologicalReaction direction="left-to-right" evidence="5">
        <dbReference type="Rhea" id="RHEA:15422"/>
    </physiologicalReaction>
</comment>
<dbReference type="EMBL" id="JACCAC010000001">
    <property type="protein sequence ID" value="NYG56564.1"/>
    <property type="molecule type" value="Genomic_DNA"/>
</dbReference>
<evidence type="ECO:0000256" key="4">
    <source>
        <dbReference type="ARBA" id="ARBA00023098"/>
    </source>
</evidence>
<dbReference type="Pfam" id="PF23562">
    <property type="entry name" value="AMP-binding_C_3"/>
    <property type="match status" value="1"/>
</dbReference>
<dbReference type="GO" id="GO:0016020">
    <property type="term" value="C:membrane"/>
    <property type="evidence" value="ECO:0007669"/>
    <property type="project" value="TreeGrafter"/>
</dbReference>
<evidence type="ECO:0000256" key="5">
    <source>
        <dbReference type="ARBA" id="ARBA00024484"/>
    </source>
</evidence>
<feature type="domain" description="AMP-dependent synthetase/ligase" evidence="8">
    <location>
        <begin position="25"/>
        <end position="450"/>
    </location>
</feature>
<evidence type="ECO:0000256" key="7">
    <source>
        <dbReference type="SAM" id="MobiDB-lite"/>
    </source>
</evidence>
<evidence type="ECO:0000256" key="1">
    <source>
        <dbReference type="ARBA" id="ARBA00006432"/>
    </source>
</evidence>
<evidence type="ECO:0000313" key="9">
    <source>
        <dbReference type="EMBL" id="NYG56564.1"/>
    </source>
</evidence>
<feature type="region of interest" description="Disordered" evidence="7">
    <location>
        <begin position="1"/>
        <end position="20"/>
    </location>
</feature>
<name>A0A7Y9USV1_9ACTN</name>
<dbReference type="Gene3D" id="3.40.50.12780">
    <property type="entry name" value="N-terminal domain of ligase-like"/>
    <property type="match status" value="2"/>
</dbReference>